<sequence length="2086" mass="235215">MAGMEIDSPPQRVVSLSPRDRIVQRLAMHGIPEAYLLQFQLGLVALVRDKKFRINDIVSCILPTDLDVSDAQLLSDTEIVGVSGNFRIKALFDESIWWLQWLMFAGDPQESLSSLLQVTAGQRAVCGAVWGQNDLAYRCRTCEHDPTCAICVSCFQNGNHKDHDYNIMYTGGGCCDCGDETAWRKEGFCSKHKGIEEISPLPQKLANSIGPVLDSLLSGWKDRVMAVQHGQGRLADPDETCRKAADGLSAAVIQMLLDFCDCSESLLGFLCRRMSACSGLLDILLKAERLLDKEVVKKLHELLLKLLGDPVFKYDFAKIFIRYYPINMKAMISESSDSVLQKYPMLSTFSVQIFTVPTLTVRLVTEVDLLSVLLGCLKDLFLSFVDVDGHIQVRKWENMSETTIRLIEDVRYVMSHQEVQAHIAHERPEISRAWIFLLKLVQGMDAQIRITGIISEEENENLFIPFFLGHYLGNVNALLIGALSVERYGGLGKMHGADNTDGQRHAKVGRVLQESSASQTSTLEALQHKETHDGESCSSLSSSVVWLISECLKAIECWLRTKIELLNHSFYDIASSSGSNVLAQRKKLYRGHKGTNTLRVNRTSVTRMDMDVEVSVSDDSNERLIGAATTSGAERDASVQNNSLQSTLENNGTCLEHCPLDDSLMEVESSVELAVGSLFSLSYFPNINYDVSSQEISFHIHLHRLLSLLLRKALKVCFALGQSGKTDYTTSSGVSFNHEEYFRKLLAGVHPYGFSAFIMEHPLQLRVCCAQVRAGMWRKSGDAAILCSEWYRSIRWFEQGLESDLFLLQCCAALAPPDQFVQRVLERFGLSNYLSLNLADYNEFEAVLVLEMLTLIIHIVKERRFCGLSVEENLYRELVYRLSIGDATHSQLVNSLPRDLSRSDKLQNVLDVLAVYCNPSGMKQGKYSLRKAYWKDLDLYHPRWSSKDLQVAEERYFRFCKVSALNAQLPRWTPVIEPLTPISRIATSNIVLQIVRAVLFYAFFSKTSSISRAPDAVLITALHLISLALDICDAHQLLHIDDPFPILIYACEECNVGSTNAAVFWKNQSLLSLLVSLMRKFKEENDMHVETRQCNVCSLIEVLLKRFSKLSPNCMVELQQLAPDVVFDSQVNRSDQNLASTSDVDDRKAKARQRQAAILEKMRAEQSKFVASLSYNSIEQETYKQKEPFPDDVKEEAIRICSLCHESDSGNPLCFLILLQAFFLDLKLLWTVLVEVGNGELDHFVIHFIEDKSRLSTFVEQGPPTWQDIVKESEEIDSAGKEKLIDSSGLETSSQILSVQNASHGIEYDFDPMDVDAFLNFVKEQIPDIGKFQLPADGDASFSLDLMEEHLFKCIIEDMLNRHPYWHNVVSEQNYLSCLASVDSRKGGDSSFVLGEYASFLSKKTSKQKSSSMYGLFNLGNLSSKPKTVVNKISRFGPKDCDGIHISSCGHAVHQDCHERYLASLKQRNIRRLGFEGGHIIDPDIGELLCPVCRRFSNSIIPIVQCTYDKSRRHVKLSPSIFEENKALNLPLALTLLQSANEVVGHERFLKEYSDKFRETIEPSLGPILCKLCMLYYGYEFNDLLASGRLSQSLLLWDTLTFSLKTTEIGSRGRVRASSTSILEMLYGELRSSSGFILSLLFHISKNTCSSSLEVLLRFRGIQLMAGSICFGSSRSNSLSNSDKRRGPFTLNHVERGESFPDIQFWKRAADPILAHDPFSSLMCVLFCLPTQFMQFDEFFIPLVHLFYVVSVIQSLITCYSKGWFDASSWGDSHINDICKVMGKSSPMKNYFCSNHIDPSCHSKDMIRRLTFPFLRRCALLWKLVQSSTMTAPYDISQVWEGLNPLAKAHILEVEKANDLRIELDGIRELEILFHISPLEYLLKNEVVHSLVLKWSEHLCDELRAQTCGGMLYCTPAVPFKLMQLPGLYQDLLQRYVKLKCPECESIPEAPALCLLCGKLCSTNLKPCCRASRCLNHANSCGAGIGVFLLVRKTTILLQRSSRQALWPSPYLDDFGEEDVDMSRGKPLHLNEERYAALTYLVIEVIILAAFKRDPIQVDLYENQVTRELAHPIDGEDALPRAQWQA</sequence>
<dbReference type="EC" id="2.3.2.27" evidence="10"/>
<keyword evidence="3 10" id="KW-0808">Transferase</keyword>
<dbReference type="CDD" id="cd16482">
    <property type="entry name" value="RING-H2_UBR1-like"/>
    <property type="match status" value="1"/>
</dbReference>
<name>A0A835R9A8_VANPL</name>
<dbReference type="InterPro" id="IPR039164">
    <property type="entry name" value="UBR1-like"/>
</dbReference>
<dbReference type="PANTHER" id="PTHR21497">
    <property type="entry name" value="UBIQUITIN LIGASE E3 ALPHA-RELATED"/>
    <property type="match status" value="1"/>
</dbReference>
<evidence type="ECO:0000256" key="10">
    <source>
        <dbReference type="RuleBase" id="RU366018"/>
    </source>
</evidence>
<dbReference type="InterPro" id="IPR003126">
    <property type="entry name" value="Znf_UBR"/>
</dbReference>
<evidence type="ECO:0000313" key="13">
    <source>
        <dbReference type="Proteomes" id="UP000636800"/>
    </source>
</evidence>
<evidence type="ECO:0000256" key="4">
    <source>
        <dbReference type="ARBA" id="ARBA00022723"/>
    </source>
</evidence>
<dbReference type="GO" id="GO:0016567">
    <property type="term" value="P:protein ubiquitination"/>
    <property type="evidence" value="ECO:0007669"/>
    <property type="project" value="UniProtKB-UniRule"/>
</dbReference>
<dbReference type="UniPathway" id="UPA00143"/>
<dbReference type="GO" id="GO:0000151">
    <property type="term" value="C:ubiquitin ligase complex"/>
    <property type="evidence" value="ECO:0007669"/>
    <property type="project" value="TreeGrafter"/>
</dbReference>
<protein>
    <recommendedName>
        <fullName evidence="10">E3 ubiquitin-protein ligase</fullName>
        <ecNumber evidence="10">2.3.2.27</ecNumber>
    </recommendedName>
</protein>
<dbReference type="GO" id="GO:0071596">
    <property type="term" value="P:ubiquitin-dependent protein catabolic process via the N-end rule pathway"/>
    <property type="evidence" value="ECO:0007669"/>
    <property type="project" value="UniProtKB-UniRule"/>
</dbReference>
<dbReference type="GO" id="GO:0061630">
    <property type="term" value="F:ubiquitin protein ligase activity"/>
    <property type="evidence" value="ECO:0007669"/>
    <property type="project" value="UniProtKB-UniRule"/>
</dbReference>
<dbReference type="SMART" id="SM00396">
    <property type="entry name" value="ZnF_UBR1"/>
    <property type="match status" value="1"/>
</dbReference>
<dbReference type="Pfam" id="PF02207">
    <property type="entry name" value="zf-UBR"/>
    <property type="match status" value="1"/>
</dbReference>
<keyword evidence="4 10" id="KW-0479">Metal-binding</keyword>
<dbReference type="CDD" id="cd19673">
    <property type="entry name" value="UBR-box_UBR3"/>
    <property type="match status" value="1"/>
</dbReference>
<evidence type="ECO:0000256" key="9">
    <source>
        <dbReference type="PROSITE-ProRule" id="PRU00508"/>
    </source>
</evidence>
<reference evidence="12 13" key="1">
    <citation type="journal article" date="2020" name="Nat. Food">
        <title>A phased Vanilla planifolia genome enables genetic improvement of flavour and production.</title>
        <authorList>
            <person name="Hasing T."/>
            <person name="Tang H."/>
            <person name="Brym M."/>
            <person name="Khazi F."/>
            <person name="Huang T."/>
            <person name="Chambers A.H."/>
        </authorList>
    </citation>
    <scope>NUCLEOTIDE SEQUENCE [LARGE SCALE GENOMIC DNA]</scope>
    <source>
        <tissue evidence="12">Leaf</tissue>
    </source>
</reference>
<dbReference type="Pfam" id="PF22960">
    <property type="entry name" value="WHD_UBR1"/>
    <property type="match status" value="1"/>
</dbReference>
<dbReference type="InterPro" id="IPR055194">
    <property type="entry name" value="UBR1-like_WH"/>
</dbReference>
<evidence type="ECO:0000256" key="8">
    <source>
        <dbReference type="ARBA" id="ARBA00046341"/>
    </source>
</evidence>
<keyword evidence="5 10" id="KW-0863">Zinc-finger</keyword>
<evidence type="ECO:0000256" key="1">
    <source>
        <dbReference type="ARBA" id="ARBA00000900"/>
    </source>
</evidence>
<accession>A0A835R9A8</accession>
<comment type="pathway">
    <text evidence="2 10">Protein modification; protein ubiquitination.</text>
</comment>
<comment type="caution">
    <text evidence="12">The sequence shown here is derived from an EMBL/GenBank/DDBJ whole genome shotgun (WGS) entry which is preliminary data.</text>
</comment>
<gene>
    <name evidence="12" type="ORF">HPP92_012595</name>
</gene>
<comment type="catalytic activity">
    <reaction evidence="1 10">
        <text>S-ubiquitinyl-[E2 ubiquitin-conjugating enzyme]-L-cysteine + [acceptor protein]-L-lysine = [E2 ubiquitin-conjugating enzyme]-L-cysteine + N(6)-ubiquitinyl-[acceptor protein]-L-lysine.</text>
        <dbReference type="EC" id="2.3.2.27"/>
    </reaction>
</comment>
<proteinExistence type="inferred from homology"/>
<comment type="similarity">
    <text evidence="8 10">Belongs to the E3 ubiquitin-protein ligase UBR1-like family.</text>
</comment>
<dbReference type="FunFam" id="2.10.110.30:FF:000002">
    <property type="entry name" value="Putative e3 ubiquitin-protein ligase ubr3"/>
    <property type="match status" value="1"/>
</dbReference>
<dbReference type="Gene3D" id="2.10.110.30">
    <property type="match status" value="1"/>
</dbReference>
<keyword evidence="13" id="KW-1185">Reference proteome</keyword>
<evidence type="ECO:0000256" key="2">
    <source>
        <dbReference type="ARBA" id="ARBA00004906"/>
    </source>
</evidence>
<feature type="zinc finger region" description="UBR-type" evidence="9">
    <location>
        <begin position="124"/>
        <end position="194"/>
    </location>
</feature>
<dbReference type="InterPro" id="IPR044046">
    <property type="entry name" value="E3_ligase_UBR-like_C"/>
</dbReference>
<dbReference type="PROSITE" id="PS51157">
    <property type="entry name" value="ZF_UBR"/>
    <property type="match status" value="1"/>
</dbReference>
<dbReference type="Proteomes" id="UP000636800">
    <property type="component" value="Chromosome 5"/>
</dbReference>
<dbReference type="OrthoDB" id="422005at2759"/>
<keyword evidence="7 10" id="KW-0862">Zinc</keyword>
<organism evidence="12 13">
    <name type="scientific">Vanilla planifolia</name>
    <name type="common">Vanilla</name>
    <dbReference type="NCBI Taxonomy" id="51239"/>
    <lineage>
        <taxon>Eukaryota</taxon>
        <taxon>Viridiplantae</taxon>
        <taxon>Streptophyta</taxon>
        <taxon>Embryophyta</taxon>
        <taxon>Tracheophyta</taxon>
        <taxon>Spermatophyta</taxon>
        <taxon>Magnoliopsida</taxon>
        <taxon>Liliopsida</taxon>
        <taxon>Asparagales</taxon>
        <taxon>Orchidaceae</taxon>
        <taxon>Vanilloideae</taxon>
        <taxon>Vanilleae</taxon>
        <taxon>Vanilla</taxon>
    </lineage>
</organism>
<evidence type="ECO:0000313" key="12">
    <source>
        <dbReference type="EMBL" id="KAG0481737.1"/>
    </source>
</evidence>
<comment type="function">
    <text evidence="10">Ubiquitin ligase protein which is a component of the N-end rule pathway. Recognizes and binds to proteins bearing specific N-terminal residues that are destabilizing according to the N-end rule, leading to their ubiquitination and subsequent degradation.</text>
</comment>
<dbReference type="GO" id="GO:0005737">
    <property type="term" value="C:cytoplasm"/>
    <property type="evidence" value="ECO:0007669"/>
    <property type="project" value="TreeGrafter"/>
</dbReference>
<feature type="domain" description="UBR-type" evidence="11">
    <location>
        <begin position="124"/>
        <end position="194"/>
    </location>
</feature>
<dbReference type="EMBL" id="JADCNL010000005">
    <property type="protein sequence ID" value="KAG0481737.1"/>
    <property type="molecule type" value="Genomic_DNA"/>
</dbReference>
<evidence type="ECO:0000256" key="6">
    <source>
        <dbReference type="ARBA" id="ARBA00022786"/>
    </source>
</evidence>
<dbReference type="Pfam" id="PF18995">
    <property type="entry name" value="PRT6_C"/>
    <property type="match status" value="1"/>
</dbReference>
<evidence type="ECO:0000259" key="11">
    <source>
        <dbReference type="PROSITE" id="PS51157"/>
    </source>
</evidence>
<evidence type="ECO:0000256" key="3">
    <source>
        <dbReference type="ARBA" id="ARBA00022679"/>
    </source>
</evidence>
<evidence type="ECO:0000256" key="5">
    <source>
        <dbReference type="ARBA" id="ARBA00022771"/>
    </source>
</evidence>
<dbReference type="GO" id="GO:0008270">
    <property type="term" value="F:zinc ion binding"/>
    <property type="evidence" value="ECO:0007669"/>
    <property type="project" value="UniProtKB-UniRule"/>
</dbReference>
<evidence type="ECO:0000256" key="7">
    <source>
        <dbReference type="ARBA" id="ARBA00022833"/>
    </source>
</evidence>
<keyword evidence="6 10" id="KW-0833">Ubl conjugation pathway</keyword>
<dbReference type="PANTHER" id="PTHR21497:SF53">
    <property type="entry name" value="E3 UBIQUITIN-PROTEIN LIGASE PRT6"/>
    <property type="match status" value="1"/>
</dbReference>